<dbReference type="AlphaFoldDB" id="A0A8K0SWV4"/>
<name>A0A8K0SWV4_9HYPO</name>
<dbReference type="Proteomes" id="UP000813444">
    <property type="component" value="Unassembled WGS sequence"/>
</dbReference>
<accession>A0A8K0SWV4</accession>
<evidence type="ECO:0000313" key="4">
    <source>
        <dbReference type="Proteomes" id="UP000813444"/>
    </source>
</evidence>
<feature type="chain" id="PRO_5035436392" description="DUF7143 domain-containing protein" evidence="1">
    <location>
        <begin position="17"/>
        <end position="182"/>
    </location>
</feature>
<dbReference type="PANTHER" id="PTHR37592:SF1">
    <property type="match status" value="1"/>
</dbReference>
<evidence type="ECO:0000256" key="1">
    <source>
        <dbReference type="SAM" id="SignalP"/>
    </source>
</evidence>
<organism evidence="3 4">
    <name type="scientific">Stachybotrys elegans</name>
    <dbReference type="NCBI Taxonomy" id="80388"/>
    <lineage>
        <taxon>Eukaryota</taxon>
        <taxon>Fungi</taxon>
        <taxon>Dikarya</taxon>
        <taxon>Ascomycota</taxon>
        <taxon>Pezizomycotina</taxon>
        <taxon>Sordariomycetes</taxon>
        <taxon>Hypocreomycetidae</taxon>
        <taxon>Hypocreales</taxon>
        <taxon>Stachybotryaceae</taxon>
        <taxon>Stachybotrys</taxon>
    </lineage>
</organism>
<evidence type="ECO:0000313" key="3">
    <source>
        <dbReference type="EMBL" id="KAH7324867.1"/>
    </source>
</evidence>
<keyword evidence="4" id="KW-1185">Reference proteome</keyword>
<comment type="caution">
    <text evidence="3">The sequence shown here is derived from an EMBL/GenBank/DDBJ whole genome shotgun (WGS) entry which is preliminary data.</text>
</comment>
<feature type="signal peptide" evidence="1">
    <location>
        <begin position="1"/>
        <end position="16"/>
    </location>
</feature>
<feature type="domain" description="DUF7143" evidence="2">
    <location>
        <begin position="28"/>
        <end position="181"/>
    </location>
</feature>
<protein>
    <recommendedName>
        <fullName evidence="2">DUF7143 domain-containing protein</fullName>
    </recommendedName>
</protein>
<gene>
    <name evidence="3" type="ORF">B0I35DRAFT_476077</name>
</gene>
<evidence type="ECO:0000259" key="2">
    <source>
        <dbReference type="Pfam" id="PF23631"/>
    </source>
</evidence>
<dbReference type="OrthoDB" id="2497581at2759"/>
<dbReference type="EMBL" id="JAGPNK010000003">
    <property type="protein sequence ID" value="KAH7324867.1"/>
    <property type="molecule type" value="Genomic_DNA"/>
</dbReference>
<keyword evidence="1" id="KW-0732">Signal</keyword>
<dbReference type="Pfam" id="PF23631">
    <property type="entry name" value="DUF7143"/>
    <property type="match status" value="1"/>
</dbReference>
<proteinExistence type="predicted"/>
<dbReference type="InterPro" id="IPR055567">
    <property type="entry name" value="DUF7143"/>
</dbReference>
<reference evidence="3" key="1">
    <citation type="journal article" date="2021" name="Nat. Commun.">
        <title>Genetic determinants of endophytism in the Arabidopsis root mycobiome.</title>
        <authorList>
            <person name="Mesny F."/>
            <person name="Miyauchi S."/>
            <person name="Thiergart T."/>
            <person name="Pickel B."/>
            <person name="Atanasova L."/>
            <person name="Karlsson M."/>
            <person name="Huettel B."/>
            <person name="Barry K.W."/>
            <person name="Haridas S."/>
            <person name="Chen C."/>
            <person name="Bauer D."/>
            <person name="Andreopoulos W."/>
            <person name="Pangilinan J."/>
            <person name="LaButti K."/>
            <person name="Riley R."/>
            <person name="Lipzen A."/>
            <person name="Clum A."/>
            <person name="Drula E."/>
            <person name="Henrissat B."/>
            <person name="Kohler A."/>
            <person name="Grigoriev I.V."/>
            <person name="Martin F.M."/>
            <person name="Hacquard S."/>
        </authorList>
    </citation>
    <scope>NUCLEOTIDE SEQUENCE</scope>
    <source>
        <strain evidence="3">MPI-CAGE-CH-0235</strain>
    </source>
</reference>
<sequence>MKAFTTVLFCAAVALAAPHAKRQNACFIVGNEVLPQEVADIANGLANTITCDANKPTIDGVPDVSSNGQTFSSIDFATSGQSPLAFALDLFATADVVADSDLEAFQDALNAYIATEIGLRSKGGNLAIKAPKFFLQFQIARIERARGNDNGEVERQLEKVVQNANRQDQALLDEVRRLATVV</sequence>
<dbReference type="PANTHER" id="PTHR37592">
    <property type="match status" value="1"/>
</dbReference>